<keyword evidence="4 7" id="KW-0812">Transmembrane</keyword>
<protein>
    <submittedName>
        <fullName evidence="9">Sugar ABC transporter permease</fullName>
    </submittedName>
</protein>
<feature type="transmembrane region" description="Helical" evidence="7">
    <location>
        <begin position="198"/>
        <end position="220"/>
    </location>
</feature>
<dbReference type="SUPFAM" id="SSF161098">
    <property type="entry name" value="MetI-like"/>
    <property type="match status" value="1"/>
</dbReference>
<dbReference type="PROSITE" id="PS50928">
    <property type="entry name" value="ABC_TM1"/>
    <property type="match status" value="1"/>
</dbReference>
<keyword evidence="10" id="KW-1185">Reference proteome</keyword>
<dbReference type="EMBL" id="BJXB01000032">
    <property type="protein sequence ID" value="GEM49306.1"/>
    <property type="molecule type" value="Genomic_DNA"/>
</dbReference>
<dbReference type="GO" id="GO:0005886">
    <property type="term" value="C:plasma membrane"/>
    <property type="evidence" value="ECO:0007669"/>
    <property type="project" value="UniProtKB-SubCell"/>
</dbReference>
<accession>A0A511N9V9</accession>
<evidence type="ECO:0000256" key="5">
    <source>
        <dbReference type="ARBA" id="ARBA00022989"/>
    </source>
</evidence>
<dbReference type="AlphaFoldDB" id="A0A511N9V9"/>
<comment type="similarity">
    <text evidence="7">Belongs to the binding-protein-dependent transport system permease family.</text>
</comment>
<evidence type="ECO:0000313" key="9">
    <source>
        <dbReference type="EMBL" id="GEM49306.1"/>
    </source>
</evidence>
<dbReference type="InterPro" id="IPR035906">
    <property type="entry name" value="MetI-like_sf"/>
</dbReference>
<evidence type="ECO:0000256" key="1">
    <source>
        <dbReference type="ARBA" id="ARBA00004651"/>
    </source>
</evidence>
<dbReference type="Proteomes" id="UP000321306">
    <property type="component" value="Unassembled WGS sequence"/>
</dbReference>
<evidence type="ECO:0000256" key="2">
    <source>
        <dbReference type="ARBA" id="ARBA00022448"/>
    </source>
</evidence>
<dbReference type="PANTHER" id="PTHR43744">
    <property type="entry name" value="ABC TRANSPORTER PERMEASE PROTEIN MG189-RELATED-RELATED"/>
    <property type="match status" value="1"/>
</dbReference>
<feature type="domain" description="ABC transmembrane type-1" evidence="8">
    <location>
        <begin position="88"/>
        <end position="277"/>
    </location>
</feature>
<name>A0A511N9V9_DEIC1</name>
<evidence type="ECO:0000256" key="6">
    <source>
        <dbReference type="ARBA" id="ARBA00023136"/>
    </source>
</evidence>
<feature type="transmembrane region" description="Helical" evidence="7">
    <location>
        <begin position="27"/>
        <end position="49"/>
    </location>
</feature>
<evidence type="ECO:0000256" key="4">
    <source>
        <dbReference type="ARBA" id="ARBA00022692"/>
    </source>
</evidence>
<dbReference type="Gene3D" id="1.10.3720.10">
    <property type="entry name" value="MetI-like"/>
    <property type="match status" value="1"/>
</dbReference>
<feature type="transmembrane region" description="Helical" evidence="7">
    <location>
        <begin position="92"/>
        <end position="111"/>
    </location>
</feature>
<keyword evidence="6 7" id="KW-0472">Membrane</keyword>
<comment type="caution">
    <text evidence="9">The sequence shown here is derived from an EMBL/GenBank/DDBJ whole genome shotgun (WGS) entry which is preliminary data.</text>
</comment>
<feature type="transmembrane region" description="Helical" evidence="7">
    <location>
        <begin position="123"/>
        <end position="144"/>
    </location>
</feature>
<evidence type="ECO:0000313" key="10">
    <source>
        <dbReference type="Proteomes" id="UP000321306"/>
    </source>
</evidence>
<dbReference type="RefSeq" id="WP_146889617.1">
    <property type="nucleotide sequence ID" value="NZ_BJXB01000032.1"/>
</dbReference>
<keyword evidence="5 7" id="KW-1133">Transmembrane helix</keyword>
<feature type="transmembrane region" description="Helical" evidence="7">
    <location>
        <begin position="256"/>
        <end position="277"/>
    </location>
</feature>
<organism evidence="9 10">
    <name type="scientific">Deinococcus cellulosilyticus (strain DSM 18568 / NBRC 106333 / KACC 11606 / 5516J-15)</name>
    <dbReference type="NCBI Taxonomy" id="1223518"/>
    <lineage>
        <taxon>Bacteria</taxon>
        <taxon>Thermotogati</taxon>
        <taxon>Deinococcota</taxon>
        <taxon>Deinococci</taxon>
        <taxon>Deinococcales</taxon>
        <taxon>Deinococcaceae</taxon>
        <taxon>Deinococcus</taxon>
    </lineage>
</organism>
<sequence length="292" mass="32908">MTNSKPQNLPVTHEKARKTVKAPLNQYLIVFVLSLGALMIFLPFLWMIFTSFKTPTEAYAWPPVWLPKEWNLKNFQQLFDTIPFLKMFVNSVWTSVAIASLNILTAAPAAYAFARLRFPGNDLFFSSHLLSMIVPWQVTLIPTFLMVKQFGWYDSYAALIIPSISNAFTVFLLFQFFRNLPKSLEESILVDGGTWFTALWHIGIPASRGAIAAAWLFAFLGNWQNFLWPLIVLQSQDKMVLPVGLLSLQNQFSVNVPVLMAGATLASLPTIIAYLFVQRYLTDSAITSGIKG</sequence>
<keyword evidence="2 7" id="KW-0813">Transport</keyword>
<dbReference type="GO" id="GO:0055085">
    <property type="term" value="P:transmembrane transport"/>
    <property type="evidence" value="ECO:0007669"/>
    <property type="project" value="InterPro"/>
</dbReference>
<proteinExistence type="inferred from homology"/>
<dbReference type="PANTHER" id="PTHR43744:SF12">
    <property type="entry name" value="ABC TRANSPORTER PERMEASE PROTEIN MG189-RELATED"/>
    <property type="match status" value="1"/>
</dbReference>
<dbReference type="InterPro" id="IPR000515">
    <property type="entry name" value="MetI-like"/>
</dbReference>
<keyword evidence="3" id="KW-1003">Cell membrane</keyword>
<reference evidence="9 10" key="1">
    <citation type="submission" date="2019-07" db="EMBL/GenBank/DDBJ databases">
        <title>Whole genome shotgun sequence of Deinococcus cellulosilyticus NBRC 106333.</title>
        <authorList>
            <person name="Hosoyama A."/>
            <person name="Uohara A."/>
            <person name="Ohji S."/>
            <person name="Ichikawa N."/>
        </authorList>
    </citation>
    <scope>NUCLEOTIDE SEQUENCE [LARGE SCALE GENOMIC DNA]</scope>
    <source>
        <strain evidence="9 10">NBRC 106333</strain>
    </source>
</reference>
<dbReference type="Pfam" id="PF00528">
    <property type="entry name" value="BPD_transp_1"/>
    <property type="match status" value="1"/>
</dbReference>
<evidence type="ECO:0000256" key="7">
    <source>
        <dbReference type="RuleBase" id="RU363032"/>
    </source>
</evidence>
<evidence type="ECO:0000259" key="8">
    <source>
        <dbReference type="PROSITE" id="PS50928"/>
    </source>
</evidence>
<gene>
    <name evidence="9" type="ORF">DC3_49410</name>
</gene>
<comment type="subcellular location">
    <subcellularLocation>
        <location evidence="1 7">Cell membrane</location>
        <topology evidence="1 7">Multi-pass membrane protein</topology>
    </subcellularLocation>
</comment>
<feature type="transmembrane region" description="Helical" evidence="7">
    <location>
        <begin position="156"/>
        <end position="177"/>
    </location>
</feature>
<dbReference type="OrthoDB" id="9771544at2"/>
<evidence type="ECO:0000256" key="3">
    <source>
        <dbReference type="ARBA" id="ARBA00022475"/>
    </source>
</evidence>